<evidence type="ECO:0000259" key="4">
    <source>
        <dbReference type="PROSITE" id="PS01124"/>
    </source>
</evidence>
<evidence type="ECO:0000256" key="2">
    <source>
        <dbReference type="ARBA" id="ARBA00023125"/>
    </source>
</evidence>
<dbReference type="Gene3D" id="1.10.10.60">
    <property type="entry name" value="Homeodomain-like"/>
    <property type="match status" value="1"/>
</dbReference>
<keyword evidence="6" id="KW-1185">Reference proteome</keyword>
<feature type="domain" description="HTH araC/xylS-type" evidence="4">
    <location>
        <begin position="207"/>
        <end position="305"/>
    </location>
</feature>
<dbReference type="InterPro" id="IPR018060">
    <property type="entry name" value="HTH_AraC"/>
</dbReference>
<organism evidence="5 6">
    <name type="scientific">Hallella seregens ATCC 51272</name>
    <dbReference type="NCBI Taxonomy" id="1336250"/>
    <lineage>
        <taxon>Bacteria</taxon>
        <taxon>Pseudomonadati</taxon>
        <taxon>Bacteroidota</taxon>
        <taxon>Bacteroidia</taxon>
        <taxon>Bacteroidales</taxon>
        <taxon>Prevotellaceae</taxon>
        <taxon>Hallella</taxon>
    </lineage>
</organism>
<proteinExistence type="predicted"/>
<dbReference type="RefSeq" id="WP_027951979.1">
    <property type="nucleotide sequence ID" value="NZ_JADU01000009.1"/>
</dbReference>
<evidence type="ECO:0000256" key="3">
    <source>
        <dbReference type="ARBA" id="ARBA00023163"/>
    </source>
</evidence>
<protein>
    <submittedName>
        <fullName evidence="5">Helix-turn-helix domain-containing protein</fullName>
    </submittedName>
</protein>
<dbReference type="PROSITE" id="PS01124">
    <property type="entry name" value="HTH_ARAC_FAMILY_2"/>
    <property type="match status" value="1"/>
</dbReference>
<keyword evidence="2" id="KW-0238">DNA-binding</keyword>
<evidence type="ECO:0000313" key="6">
    <source>
        <dbReference type="Proteomes" id="UP001589688"/>
    </source>
</evidence>
<dbReference type="InterPro" id="IPR009057">
    <property type="entry name" value="Homeodomain-like_sf"/>
</dbReference>
<name>A0ABV5ZJF7_9BACT</name>
<dbReference type="Proteomes" id="UP001589688">
    <property type="component" value="Unassembled WGS sequence"/>
</dbReference>
<dbReference type="SMART" id="SM00342">
    <property type="entry name" value="HTH_ARAC"/>
    <property type="match status" value="1"/>
</dbReference>
<dbReference type="EMBL" id="JBHLZF010000001">
    <property type="protein sequence ID" value="MFB9896838.1"/>
    <property type="molecule type" value="Genomic_DNA"/>
</dbReference>
<gene>
    <name evidence="5" type="ORF">ACFFK8_03145</name>
</gene>
<evidence type="ECO:0000256" key="1">
    <source>
        <dbReference type="ARBA" id="ARBA00023015"/>
    </source>
</evidence>
<sequence>MKEKELRRLSLLQMRSLLLEAADTADADLNQEIHAYVNRHVAVAKHMITSVTRHLADHPSLLEEMRVVLVRQGHAHPVINLLPVDLQAGDLFFLGRNSTAHVRGLSDDVAGEGVVMSDEVFGLALGNAIPPALDGHLRSFRLSLSAAEQACFSQFVSLLYDTLQQDDCSPQVFLGMTSAFWWYVDSLYQRHAPGDQAAQSREQQLFARFIALVNAHARREHTLDFYASRLCLSPRYMSTLVRQVSGRGAKAWIDEALLTAIKVDLRHTSKPLKQIADELCFPGMSFFGKFFKRMTGQTPMAYRRSAEG</sequence>
<evidence type="ECO:0000313" key="5">
    <source>
        <dbReference type="EMBL" id="MFB9896838.1"/>
    </source>
</evidence>
<comment type="caution">
    <text evidence="5">The sequence shown here is derived from an EMBL/GenBank/DDBJ whole genome shotgun (WGS) entry which is preliminary data.</text>
</comment>
<accession>A0ABV5ZJF7</accession>
<dbReference type="Pfam" id="PF12833">
    <property type="entry name" value="HTH_18"/>
    <property type="match status" value="1"/>
</dbReference>
<dbReference type="PANTHER" id="PTHR43280:SF32">
    <property type="entry name" value="TRANSCRIPTIONAL REGULATORY PROTEIN"/>
    <property type="match status" value="1"/>
</dbReference>
<dbReference type="PANTHER" id="PTHR43280">
    <property type="entry name" value="ARAC-FAMILY TRANSCRIPTIONAL REGULATOR"/>
    <property type="match status" value="1"/>
</dbReference>
<keyword evidence="1" id="KW-0805">Transcription regulation</keyword>
<keyword evidence="3" id="KW-0804">Transcription</keyword>
<dbReference type="SUPFAM" id="SSF46689">
    <property type="entry name" value="Homeodomain-like"/>
    <property type="match status" value="1"/>
</dbReference>
<reference evidence="5 6" key="1">
    <citation type="submission" date="2024-09" db="EMBL/GenBank/DDBJ databases">
        <authorList>
            <person name="Sun Q."/>
            <person name="Mori K."/>
        </authorList>
    </citation>
    <scope>NUCLEOTIDE SEQUENCE [LARGE SCALE GENOMIC DNA]</scope>
    <source>
        <strain evidence="5 6">ATCC 51272</strain>
    </source>
</reference>